<evidence type="ECO:0000313" key="1">
    <source>
        <dbReference type="EMBL" id="MED6148979.1"/>
    </source>
</evidence>
<name>A0ABU6TKF3_9FABA</name>
<comment type="caution">
    <text evidence="1">The sequence shown here is derived from an EMBL/GenBank/DDBJ whole genome shotgun (WGS) entry which is preliminary data.</text>
</comment>
<organism evidence="1 2">
    <name type="scientific">Stylosanthes scabra</name>
    <dbReference type="NCBI Taxonomy" id="79078"/>
    <lineage>
        <taxon>Eukaryota</taxon>
        <taxon>Viridiplantae</taxon>
        <taxon>Streptophyta</taxon>
        <taxon>Embryophyta</taxon>
        <taxon>Tracheophyta</taxon>
        <taxon>Spermatophyta</taxon>
        <taxon>Magnoliopsida</taxon>
        <taxon>eudicotyledons</taxon>
        <taxon>Gunneridae</taxon>
        <taxon>Pentapetalae</taxon>
        <taxon>rosids</taxon>
        <taxon>fabids</taxon>
        <taxon>Fabales</taxon>
        <taxon>Fabaceae</taxon>
        <taxon>Papilionoideae</taxon>
        <taxon>50 kb inversion clade</taxon>
        <taxon>dalbergioids sensu lato</taxon>
        <taxon>Dalbergieae</taxon>
        <taxon>Pterocarpus clade</taxon>
        <taxon>Stylosanthes</taxon>
    </lineage>
</organism>
<evidence type="ECO:0000313" key="2">
    <source>
        <dbReference type="Proteomes" id="UP001341840"/>
    </source>
</evidence>
<gene>
    <name evidence="1" type="ORF">PIB30_058081</name>
</gene>
<dbReference type="EMBL" id="JASCZI010091104">
    <property type="protein sequence ID" value="MED6148979.1"/>
    <property type="molecule type" value="Genomic_DNA"/>
</dbReference>
<dbReference type="Proteomes" id="UP001341840">
    <property type="component" value="Unassembled WGS sequence"/>
</dbReference>
<accession>A0ABU6TKF3</accession>
<sequence>PTPHAHNYMVQLHPLKRPSLTTHAYAYIPTHMRETLIHWPQTNTPRTQLHRPTPYALQRDSQMTPPRICVVWCDSTMHIRGKLTQATSQSHA</sequence>
<feature type="non-terminal residue" evidence="1">
    <location>
        <position position="1"/>
    </location>
</feature>
<proteinExistence type="predicted"/>
<protein>
    <submittedName>
        <fullName evidence="1">Uncharacterized protein</fullName>
    </submittedName>
</protein>
<keyword evidence="2" id="KW-1185">Reference proteome</keyword>
<reference evidence="1 2" key="1">
    <citation type="journal article" date="2023" name="Plants (Basel)">
        <title>Bridging the Gap: Combining Genomics and Transcriptomics Approaches to Understand Stylosanthes scabra, an Orphan Legume from the Brazilian Caatinga.</title>
        <authorList>
            <person name="Ferreira-Neto J.R.C."/>
            <person name="da Silva M.D."/>
            <person name="Binneck E."/>
            <person name="de Melo N.F."/>
            <person name="da Silva R.H."/>
            <person name="de Melo A.L.T.M."/>
            <person name="Pandolfi V."/>
            <person name="Bustamante F.O."/>
            <person name="Brasileiro-Vidal A.C."/>
            <person name="Benko-Iseppon A.M."/>
        </authorList>
    </citation>
    <scope>NUCLEOTIDE SEQUENCE [LARGE SCALE GENOMIC DNA]</scope>
    <source>
        <tissue evidence="1">Leaves</tissue>
    </source>
</reference>